<evidence type="ECO:0000256" key="1">
    <source>
        <dbReference type="ARBA" id="ARBA00022553"/>
    </source>
</evidence>
<dbReference type="InterPro" id="IPR001789">
    <property type="entry name" value="Sig_transdc_resp-reg_receiver"/>
</dbReference>
<dbReference type="InterPro" id="IPR016032">
    <property type="entry name" value="Sig_transdc_resp-reg_C-effctor"/>
</dbReference>
<feature type="domain" description="Response regulatory" evidence="8">
    <location>
        <begin position="7"/>
        <end position="121"/>
    </location>
</feature>
<evidence type="ECO:0000256" key="5">
    <source>
        <dbReference type="ARBA" id="ARBA00023163"/>
    </source>
</evidence>
<dbReference type="GO" id="GO:0032993">
    <property type="term" value="C:protein-DNA complex"/>
    <property type="evidence" value="ECO:0007669"/>
    <property type="project" value="TreeGrafter"/>
</dbReference>
<dbReference type="PROSITE" id="PS50110">
    <property type="entry name" value="RESPONSE_REGULATORY"/>
    <property type="match status" value="1"/>
</dbReference>
<keyword evidence="4 7" id="KW-0238">DNA-binding</keyword>
<proteinExistence type="predicted"/>
<dbReference type="OrthoDB" id="9802426at2"/>
<dbReference type="STRING" id="23.BEL05_02040"/>
<comment type="caution">
    <text evidence="6">Lacks conserved residue(s) required for the propagation of feature annotation.</text>
</comment>
<keyword evidence="1" id="KW-0597">Phosphoprotein</keyword>
<dbReference type="GO" id="GO:0000156">
    <property type="term" value="F:phosphorelay response regulator activity"/>
    <property type="evidence" value="ECO:0007669"/>
    <property type="project" value="TreeGrafter"/>
</dbReference>
<evidence type="ECO:0000256" key="2">
    <source>
        <dbReference type="ARBA" id="ARBA00023012"/>
    </source>
</evidence>
<name>A0A1E5IWF8_SHECO</name>
<dbReference type="GO" id="GO:0006355">
    <property type="term" value="P:regulation of DNA-templated transcription"/>
    <property type="evidence" value="ECO:0007669"/>
    <property type="project" value="InterPro"/>
</dbReference>
<dbReference type="Gene3D" id="1.10.10.10">
    <property type="entry name" value="Winged helix-like DNA-binding domain superfamily/Winged helix DNA-binding domain"/>
    <property type="match status" value="1"/>
</dbReference>
<dbReference type="InterPro" id="IPR011006">
    <property type="entry name" value="CheY-like_superfamily"/>
</dbReference>
<keyword evidence="5" id="KW-0804">Transcription</keyword>
<evidence type="ECO:0000259" key="9">
    <source>
        <dbReference type="PROSITE" id="PS51755"/>
    </source>
</evidence>
<organism evidence="10 11">
    <name type="scientific">Shewanella colwelliana</name>
    <name type="common">Alteromonas colwelliana</name>
    <dbReference type="NCBI Taxonomy" id="23"/>
    <lineage>
        <taxon>Bacteria</taxon>
        <taxon>Pseudomonadati</taxon>
        <taxon>Pseudomonadota</taxon>
        <taxon>Gammaproteobacteria</taxon>
        <taxon>Alteromonadales</taxon>
        <taxon>Shewanellaceae</taxon>
        <taxon>Shewanella</taxon>
    </lineage>
</organism>
<dbReference type="InterPro" id="IPR001867">
    <property type="entry name" value="OmpR/PhoB-type_DNA-bd"/>
</dbReference>
<dbReference type="RefSeq" id="WP_028763697.1">
    <property type="nucleotide sequence ID" value="NZ_BPFF01000014.1"/>
</dbReference>
<keyword evidence="3" id="KW-0805">Transcription regulation</keyword>
<evidence type="ECO:0000313" key="11">
    <source>
        <dbReference type="Proteomes" id="UP000095230"/>
    </source>
</evidence>
<accession>A0A1E5IWF8</accession>
<comment type="caution">
    <text evidence="10">The sequence shown here is derived from an EMBL/GenBank/DDBJ whole genome shotgun (WGS) entry which is preliminary data.</text>
</comment>
<evidence type="ECO:0000256" key="7">
    <source>
        <dbReference type="PROSITE-ProRule" id="PRU01091"/>
    </source>
</evidence>
<reference evidence="10 11" key="1">
    <citation type="submission" date="2016-07" db="EMBL/GenBank/DDBJ databases">
        <title>Whole-genome of two Shewanella species isolated from a digestive organ of sea cucumber Apostichopus japonicus Selenka 1867.</title>
        <authorList>
            <person name="Hong H.-H."/>
            <person name="Choi H."/>
            <person name="Cheon S."/>
            <person name="Oh J.-S."/>
            <person name="Lee H.-G."/>
            <person name="Park C."/>
        </authorList>
    </citation>
    <scope>NUCLEOTIDE SEQUENCE [LARGE SCALE GENOMIC DNA]</scope>
    <source>
        <strain evidence="10 11">CSB03KR</strain>
    </source>
</reference>
<sequence length="245" mass="27747">MVELSSKVLIVDGDIDTRTEISAYLTQQGVEVFCASNGKQMDSMLEQDTFHLLLLELKLNGEDGLAICRRLRQANNNIPIVLKSNQCDEIDRIIGLEIGADDFLPQPCNQRELLARIHAVIRRKAPRVNLTPKQNSDEIHFGEFTLNLSTRKMYRGKNVIALTSSEFAIMQVFAKHPTEPLSREKLASLTRGREHLCSNRAIDVQISRLRRLIEIDSTNPDFIQTVWGLGYVFIPDSIKRKAMAS</sequence>
<gene>
    <name evidence="10" type="primary">ompR</name>
    <name evidence="10" type="ORF">BEL05_02040</name>
</gene>
<dbReference type="CDD" id="cd00383">
    <property type="entry name" value="trans_reg_C"/>
    <property type="match status" value="1"/>
</dbReference>
<dbReference type="Gene3D" id="6.10.250.690">
    <property type="match status" value="1"/>
</dbReference>
<dbReference type="GO" id="GO:0005829">
    <property type="term" value="C:cytosol"/>
    <property type="evidence" value="ECO:0007669"/>
    <property type="project" value="TreeGrafter"/>
</dbReference>
<dbReference type="PROSITE" id="PS51755">
    <property type="entry name" value="OMPR_PHOB"/>
    <property type="match status" value="1"/>
</dbReference>
<dbReference type="Pfam" id="PF00072">
    <property type="entry name" value="Response_reg"/>
    <property type="match status" value="1"/>
</dbReference>
<evidence type="ECO:0000256" key="4">
    <source>
        <dbReference type="ARBA" id="ARBA00023125"/>
    </source>
</evidence>
<dbReference type="Pfam" id="PF00486">
    <property type="entry name" value="Trans_reg_C"/>
    <property type="match status" value="1"/>
</dbReference>
<dbReference type="EMBL" id="MCBT01000015">
    <property type="protein sequence ID" value="OEG74855.1"/>
    <property type="molecule type" value="Genomic_DNA"/>
</dbReference>
<dbReference type="AlphaFoldDB" id="A0A1E5IWF8"/>
<evidence type="ECO:0000259" key="8">
    <source>
        <dbReference type="PROSITE" id="PS50110"/>
    </source>
</evidence>
<dbReference type="InterPro" id="IPR039420">
    <property type="entry name" value="WalR-like"/>
</dbReference>
<feature type="domain" description="OmpR/PhoB-type" evidence="9">
    <location>
        <begin position="136"/>
        <end position="235"/>
    </location>
</feature>
<dbReference type="Gene3D" id="3.40.50.2300">
    <property type="match status" value="1"/>
</dbReference>
<dbReference type="GO" id="GO:0000976">
    <property type="term" value="F:transcription cis-regulatory region binding"/>
    <property type="evidence" value="ECO:0007669"/>
    <property type="project" value="TreeGrafter"/>
</dbReference>
<keyword evidence="2" id="KW-0902">Two-component regulatory system</keyword>
<dbReference type="SMART" id="SM00862">
    <property type="entry name" value="Trans_reg_C"/>
    <property type="match status" value="1"/>
</dbReference>
<protein>
    <submittedName>
        <fullName evidence="10">Two-component system response regulator OmpR</fullName>
    </submittedName>
</protein>
<dbReference type="PANTHER" id="PTHR48111">
    <property type="entry name" value="REGULATOR OF RPOS"/>
    <property type="match status" value="1"/>
</dbReference>
<dbReference type="PANTHER" id="PTHR48111:SF4">
    <property type="entry name" value="DNA-BINDING DUAL TRANSCRIPTIONAL REGULATOR OMPR"/>
    <property type="match status" value="1"/>
</dbReference>
<feature type="DNA-binding region" description="OmpR/PhoB-type" evidence="7">
    <location>
        <begin position="136"/>
        <end position="235"/>
    </location>
</feature>
<dbReference type="SUPFAM" id="SSF46894">
    <property type="entry name" value="C-terminal effector domain of the bipartite response regulators"/>
    <property type="match status" value="1"/>
</dbReference>
<dbReference type="SUPFAM" id="SSF52172">
    <property type="entry name" value="CheY-like"/>
    <property type="match status" value="1"/>
</dbReference>
<dbReference type="SMART" id="SM00448">
    <property type="entry name" value="REC"/>
    <property type="match status" value="1"/>
</dbReference>
<evidence type="ECO:0000256" key="3">
    <source>
        <dbReference type="ARBA" id="ARBA00023015"/>
    </source>
</evidence>
<evidence type="ECO:0000313" key="10">
    <source>
        <dbReference type="EMBL" id="OEG74855.1"/>
    </source>
</evidence>
<dbReference type="Proteomes" id="UP000095230">
    <property type="component" value="Unassembled WGS sequence"/>
</dbReference>
<dbReference type="InterPro" id="IPR036388">
    <property type="entry name" value="WH-like_DNA-bd_sf"/>
</dbReference>
<evidence type="ECO:0000256" key="6">
    <source>
        <dbReference type="PROSITE-ProRule" id="PRU00169"/>
    </source>
</evidence>